<dbReference type="EMBL" id="MCFG01000001">
    <property type="protein sequence ID" value="ORX88294.1"/>
    <property type="molecule type" value="Genomic_DNA"/>
</dbReference>
<keyword evidence="2" id="KW-0104">Cadmium</keyword>
<gene>
    <name evidence="6" type="ORF">BCR32DRAFT_239566</name>
</gene>
<dbReference type="OrthoDB" id="2107649at2759"/>
<evidence type="ECO:0000313" key="6">
    <source>
        <dbReference type="EMBL" id="ORX88294.1"/>
    </source>
</evidence>
<reference evidence="6 7" key="1">
    <citation type="submission" date="2016-08" db="EMBL/GenBank/DDBJ databases">
        <title>A Parts List for Fungal Cellulosomes Revealed by Comparative Genomics.</title>
        <authorList>
            <consortium name="DOE Joint Genome Institute"/>
            <person name="Haitjema C.H."/>
            <person name="Gilmore S.P."/>
            <person name="Henske J.K."/>
            <person name="Solomon K.V."/>
            <person name="De Groot R."/>
            <person name="Kuo A."/>
            <person name="Mondo S.J."/>
            <person name="Salamov A.A."/>
            <person name="Labutti K."/>
            <person name="Zhao Z."/>
            <person name="Chiniquy J."/>
            <person name="Barry K."/>
            <person name="Brewer H.M."/>
            <person name="Purvine S.O."/>
            <person name="Wright A.T."/>
            <person name="Boxma B."/>
            <person name="Van Alen T."/>
            <person name="Hackstein J.H."/>
            <person name="Baker S.E."/>
            <person name="Grigoriev I.V."/>
            <person name="O'Malley M.A."/>
        </authorList>
    </citation>
    <scope>NUCLEOTIDE SEQUENCE [LARGE SCALE GENOMIC DNA]</scope>
    <source>
        <strain evidence="6 7">S4</strain>
    </source>
</reference>
<dbReference type="AlphaFoldDB" id="A0A1Y1XSL1"/>
<dbReference type="Gene3D" id="3.90.70.30">
    <property type="entry name" value="Phytochelatin synthase, N-terminal domain"/>
    <property type="match status" value="2"/>
</dbReference>
<dbReference type="Proteomes" id="UP000193944">
    <property type="component" value="Unassembled WGS sequence"/>
</dbReference>
<dbReference type="GO" id="GO:0046872">
    <property type="term" value="F:metal ion binding"/>
    <property type="evidence" value="ECO:0007669"/>
    <property type="project" value="UniProtKB-KW"/>
</dbReference>
<dbReference type="EC" id="2.3.2.15" evidence="1"/>
<name>A0A1Y1XSL1_9FUNG</name>
<dbReference type="GO" id="GO:0046938">
    <property type="term" value="P:phytochelatin biosynthetic process"/>
    <property type="evidence" value="ECO:0007669"/>
    <property type="project" value="InterPro"/>
</dbReference>
<feature type="domain" description="Peptidase C83" evidence="5">
    <location>
        <begin position="58"/>
        <end position="299"/>
    </location>
</feature>
<keyword evidence="4" id="KW-0479">Metal-binding</keyword>
<evidence type="ECO:0000259" key="5">
    <source>
        <dbReference type="PROSITE" id="PS51443"/>
    </source>
</evidence>
<dbReference type="Pfam" id="PF05023">
    <property type="entry name" value="Phytochelatin"/>
    <property type="match status" value="1"/>
</dbReference>
<protein>
    <recommendedName>
        <fullName evidence="1">glutathione gamma-glutamylcysteinyltransferase</fullName>
        <ecNumber evidence="1">2.3.2.15</ecNumber>
    </recommendedName>
</protein>
<comment type="caution">
    <text evidence="6">The sequence shown here is derived from an EMBL/GenBank/DDBJ whole genome shotgun (WGS) entry which is preliminary data.</text>
</comment>
<dbReference type="SUPFAM" id="SSF54001">
    <property type="entry name" value="Cysteine proteinases"/>
    <property type="match status" value="1"/>
</dbReference>
<dbReference type="InterPro" id="IPR038156">
    <property type="entry name" value="PCS_N_sf"/>
</dbReference>
<evidence type="ECO:0000313" key="7">
    <source>
        <dbReference type="Proteomes" id="UP000193944"/>
    </source>
</evidence>
<dbReference type="InterPro" id="IPR038765">
    <property type="entry name" value="Papain-like_cys_pep_sf"/>
</dbReference>
<dbReference type="GO" id="GO:0010038">
    <property type="term" value="P:response to metal ion"/>
    <property type="evidence" value="ECO:0007669"/>
    <property type="project" value="InterPro"/>
</dbReference>
<keyword evidence="7" id="KW-1185">Reference proteome</keyword>
<keyword evidence="3" id="KW-0808">Transferase</keyword>
<dbReference type="PANTHER" id="PTHR33447">
    <property type="entry name" value="GLUTATHIONE GAMMA-GLUTAMYLCYSTEINYLTRANSFERASE"/>
    <property type="match status" value="1"/>
</dbReference>
<dbReference type="GO" id="GO:0016756">
    <property type="term" value="F:glutathione gamma-glutamylcysteinyltransferase activity"/>
    <property type="evidence" value="ECO:0007669"/>
    <property type="project" value="UniProtKB-EC"/>
</dbReference>
<proteinExistence type="predicted"/>
<evidence type="ECO:0000256" key="2">
    <source>
        <dbReference type="ARBA" id="ARBA00022539"/>
    </source>
</evidence>
<dbReference type="InterPro" id="IPR007719">
    <property type="entry name" value="PCS_N"/>
</dbReference>
<evidence type="ECO:0000256" key="4">
    <source>
        <dbReference type="ARBA" id="ARBA00022723"/>
    </source>
</evidence>
<accession>A0A1Y1XSL1</accession>
<dbReference type="PANTHER" id="PTHR33447:SF2">
    <property type="entry name" value="GLUTATHIONE GAMMA-GLUTAMYLCYSTEINYLTRANSFERASE"/>
    <property type="match status" value="1"/>
</dbReference>
<dbReference type="PROSITE" id="PS51443">
    <property type="entry name" value="PCS"/>
    <property type="match status" value="1"/>
</dbReference>
<organism evidence="6 7">
    <name type="scientific">Anaeromyces robustus</name>
    <dbReference type="NCBI Taxonomy" id="1754192"/>
    <lineage>
        <taxon>Eukaryota</taxon>
        <taxon>Fungi</taxon>
        <taxon>Fungi incertae sedis</taxon>
        <taxon>Chytridiomycota</taxon>
        <taxon>Chytridiomycota incertae sedis</taxon>
        <taxon>Neocallimastigomycetes</taxon>
        <taxon>Neocallimastigales</taxon>
        <taxon>Neocallimastigaceae</taxon>
        <taxon>Anaeromyces</taxon>
    </lineage>
</organism>
<reference evidence="6 7" key="2">
    <citation type="submission" date="2016-08" db="EMBL/GenBank/DDBJ databases">
        <title>Pervasive Adenine N6-methylation of Active Genes in Fungi.</title>
        <authorList>
            <consortium name="DOE Joint Genome Institute"/>
            <person name="Mondo S.J."/>
            <person name="Dannebaum R.O."/>
            <person name="Kuo R.C."/>
            <person name="Labutti K."/>
            <person name="Haridas S."/>
            <person name="Kuo A."/>
            <person name="Salamov A."/>
            <person name="Ahrendt S.R."/>
            <person name="Lipzen A."/>
            <person name="Sullivan W."/>
            <person name="Andreopoulos W.B."/>
            <person name="Clum A."/>
            <person name="Lindquist E."/>
            <person name="Daum C."/>
            <person name="Ramamoorthy G.K."/>
            <person name="Gryganskyi A."/>
            <person name="Culley D."/>
            <person name="Magnuson J.K."/>
            <person name="James T.Y."/>
            <person name="O'Malley M.A."/>
            <person name="Stajich J.E."/>
            <person name="Spatafora J.W."/>
            <person name="Visel A."/>
            <person name="Grigoriev I.V."/>
        </authorList>
    </citation>
    <scope>NUCLEOTIDE SEQUENCE [LARGE SCALE GENOMIC DNA]</scope>
    <source>
        <strain evidence="6 7">S4</strain>
    </source>
</reference>
<dbReference type="InterPro" id="IPR040409">
    <property type="entry name" value="PCS-like"/>
</dbReference>
<sequence>MSYLTGVTNYLNINKKPLTALLNLSNIKAKANYSPNSPFQYKNKFTLRAPDKQSPNEVMRRTVHGRRLPDKLINFGSKEGIELFKETLNNGYANNFFALSGNFTTQSDPSYCGLGTLCMVLNAVEVDPCKRWKGIWRWWADDMLECCYSLEYVRKHGIDFRDFICLSRCNGLTVIPKRAENYTKNEFLQDVEEAVQTYDSHIIISYSRKGLGQTGDDPSYWCNTDLLWDSLNMIDKVTGHSRGYFLVKKADRTAIPLCKFNRNPDDWKPLSDFYLKTIPEEIKKKSPKNPKEIVECILDSIPEFLDLFVIPNYYLPPLEAKNQLKKLVEDAKSSHYYQYVDKYVRTRPGPNVSNEREANVKKINDFLIKYPLKFKLQDTFGMKFTEQEVYELKITGMVIWLMSLPGVIFDKVLSKELYTIYEKSHDPSRMIGKYVADSTAVTRATPLLYEEVRRLSDYQSVALHSVHTFVNDLPKACESLKI</sequence>
<evidence type="ECO:0000256" key="1">
    <source>
        <dbReference type="ARBA" id="ARBA00012468"/>
    </source>
</evidence>
<evidence type="ECO:0000256" key="3">
    <source>
        <dbReference type="ARBA" id="ARBA00022679"/>
    </source>
</evidence>